<sequence length="76" mass="8332">MDQSPGVHDCLLRTSATGALRGALSLGDYGGCISKVCLIPHNLVCELLYFTLILFLVFINLTLLPNILQKKPFGKR</sequence>
<evidence type="ECO:0000313" key="3">
    <source>
        <dbReference type="Proteomes" id="UP000712600"/>
    </source>
</evidence>
<feature type="transmembrane region" description="Helical" evidence="1">
    <location>
        <begin position="47"/>
        <end position="68"/>
    </location>
</feature>
<comment type="caution">
    <text evidence="2">The sequence shown here is derived from an EMBL/GenBank/DDBJ whole genome shotgun (WGS) entry which is preliminary data.</text>
</comment>
<keyword evidence="1" id="KW-1133">Transmembrane helix</keyword>
<accession>A0A8S9S4K8</accession>
<reference evidence="2" key="1">
    <citation type="submission" date="2019-12" db="EMBL/GenBank/DDBJ databases">
        <title>Genome sequencing and annotation of Brassica cretica.</title>
        <authorList>
            <person name="Studholme D.J."/>
            <person name="Sarris P."/>
        </authorList>
    </citation>
    <scope>NUCLEOTIDE SEQUENCE</scope>
    <source>
        <strain evidence="2">PFS-109/04</strain>
        <tissue evidence="2">Leaf</tissue>
    </source>
</reference>
<gene>
    <name evidence="2" type="ORF">F2Q69_00031304</name>
</gene>
<dbReference type="AlphaFoldDB" id="A0A8S9S4K8"/>
<evidence type="ECO:0000256" key="1">
    <source>
        <dbReference type="SAM" id="Phobius"/>
    </source>
</evidence>
<evidence type="ECO:0000313" key="2">
    <source>
        <dbReference type="EMBL" id="KAF3587192.1"/>
    </source>
</evidence>
<protein>
    <submittedName>
        <fullName evidence="2">Uncharacterized protein</fullName>
    </submittedName>
</protein>
<keyword evidence="1" id="KW-0812">Transmembrane</keyword>
<proteinExistence type="predicted"/>
<name>A0A8S9S4K8_BRACR</name>
<dbReference type="Proteomes" id="UP000712600">
    <property type="component" value="Unassembled WGS sequence"/>
</dbReference>
<organism evidence="2 3">
    <name type="scientific">Brassica cretica</name>
    <name type="common">Mustard</name>
    <dbReference type="NCBI Taxonomy" id="69181"/>
    <lineage>
        <taxon>Eukaryota</taxon>
        <taxon>Viridiplantae</taxon>
        <taxon>Streptophyta</taxon>
        <taxon>Embryophyta</taxon>
        <taxon>Tracheophyta</taxon>
        <taxon>Spermatophyta</taxon>
        <taxon>Magnoliopsida</taxon>
        <taxon>eudicotyledons</taxon>
        <taxon>Gunneridae</taxon>
        <taxon>Pentapetalae</taxon>
        <taxon>rosids</taxon>
        <taxon>malvids</taxon>
        <taxon>Brassicales</taxon>
        <taxon>Brassicaceae</taxon>
        <taxon>Brassiceae</taxon>
        <taxon>Brassica</taxon>
    </lineage>
</organism>
<keyword evidence="1" id="KW-0472">Membrane</keyword>
<dbReference type="EMBL" id="QGKX02000088">
    <property type="protein sequence ID" value="KAF3587192.1"/>
    <property type="molecule type" value="Genomic_DNA"/>
</dbReference>